<dbReference type="GO" id="GO:0005829">
    <property type="term" value="C:cytosol"/>
    <property type="evidence" value="ECO:0007669"/>
    <property type="project" value="TreeGrafter"/>
</dbReference>
<dbReference type="PANTHER" id="PTHR11406:SF23">
    <property type="entry name" value="PHOSPHOGLYCERATE KINASE 1, CHLOROPLASTIC-RELATED"/>
    <property type="match status" value="1"/>
</dbReference>
<feature type="region of interest" description="Disordered" evidence="2">
    <location>
        <begin position="955"/>
        <end position="979"/>
    </location>
</feature>
<feature type="compositionally biased region" description="Acidic residues" evidence="2">
    <location>
        <begin position="1140"/>
        <end position="1153"/>
    </location>
</feature>
<feature type="compositionally biased region" description="Basic and acidic residues" evidence="2">
    <location>
        <begin position="955"/>
        <end position="964"/>
    </location>
</feature>
<dbReference type="OMA" id="DDSMNQT"/>
<dbReference type="OrthoDB" id="10263316at2759"/>
<dbReference type="Pfam" id="PF14646">
    <property type="entry name" value="MYCBPAP"/>
    <property type="match status" value="1"/>
</dbReference>
<gene>
    <name evidence="3" type="ORF">POCTA_138.1.T0170129</name>
</gene>
<keyword evidence="4" id="KW-1185">Reference proteome</keyword>
<organism evidence="3 4">
    <name type="scientific">Paramecium octaurelia</name>
    <dbReference type="NCBI Taxonomy" id="43137"/>
    <lineage>
        <taxon>Eukaryota</taxon>
        <taxon>Sar</taxon>
        <taxon>Alveolata</taxon>
        <taxon>Ciliophora</taxon>
        <taxon>Intramacronucleata</taxon>
        <taxon>Oligohymenophorea</taxon>
        <taxon>Peniculida</taxon>
        <taxon>Parameciidae</taxon>
        <taxon>Paramecium</taxon>
    </lineage>
</organism>
<dbReference type="GO" id="GO:0005524">
    <property type="term" value="F:ATP binding"/>
    <property type="evidence" value="ECO:0007669"/>
    <property type="project" value="TreeGrafter"/>
</dbReference>
<dbReference type="Pfam" id="PF00162">
    <property type="entry name" value="PGK"/>
    <property type="match status" value="1"/>
</dbReference>
<evidence type="ECO:0000313" key="3">
    <source>
        <dbReference type="EMBL" id="CAD8145242.1"/>
    </source>
</evidence>
<proteinExistence type="predicted"/>
<keyword evidence="1" id="KW-0175">Coiled coil</keyword>
<dbReference type="InterPro" id="IPR032707">
    <property type="entry name" value="MYCBPAP"/>
</dbReference>
<evidence type="ECO:0000313" key="4">
    <source>
        <dbReference type="Proteomes" id="UP000683925"/>
    </source>
</evidence>
<dbReference type="GO" id="GO:0006094">
    <property type="term" value="P:gluconeogenesis"/>
    <property type="evidence" value="ECO:0007669"/>
    <property type="project" value="TreeGrafter"/>
</dbReference>
<accession>A0A8S1T3J5</accession>
<feature type="coiled-coil region" evidence="1">
    <location>
        <begin position="525"/>
        <end position="562"/>
    </location>
</feature>
<feature type="region of interest" description="Disordered" evidence="2">
    <location>
        <begin position="1059"/>
        <end position="1093"/>
    </location>
</feature>
<feature type="region of interest" description="Disordered" evidence="2">
    <location>
        <begin position="53"/>
        <end position="105"/>
    </location>
</feature>
<comment type="caution">
    <text evidence="3">The sequence shown here is derived from an EMBL/GenBank/DDBJ whole genome shotgun (WGS) entry which is preliminary data.</text>
</comment>
<evidence type="ECO:0008006" key="5">
    <source>
        <dbReference type="Google" id="ProtNLM"/>
    </source>
</evidence>
<dbReference type="InterPro" id="IPR001576">
    <property type="entry name" value="Phosphoglycerate_kinase"/>
</dbReference>
<evidence type="ECO:0000256" key="1">
    <source>
        <dbReference type="SAM" id="Coils"/>
    </source>
</evidence>
<dbReference type="Proteomes" id="UP000683925">
    <property type="component" value="Unassembled WGS sequence"/>
</dbReference>
<dbReference type="AlphaFoldDB" id="A0A8S1T3J5"/>
<name>A0A8S1T3J5_PAROT</name>
<dbReference type="GO" id="GO:0006096">
    <property type="term" value="P:glycolytic process"/>
    <property type="evidence" value="ECO:0007669"/>
    <property type="project" value="InterPro"/>
</dbReference>
<protein>
    <recommendedName>
        <fullName evidence="5">Phosphoglycerate kinase</fullName>
    </recommendedName>
</protein>
<sequence length="1153" mass="133480">MDDSMNQTQPKKRIFYIRKKADEQQKQSRLYSQVTGPEGKVYLQGGGSFNPGLSIGSKMMVKKPTSGVPSQISRGQDKQDPRVSTPKGPISRISELDEEEKKNEVEGPQLKMKKEHISFLVKTETVGYDNVVVSNNGSAAIYYEWKRIESVRKQPNSIQDINEERFFCHHDQNVIKPGERIKFVFSFLSKQAGVFNEEWELKCEPPCLTQLPNLKLTGIAFIDDELTNGRKEFQKQVKNKFALKIATEIVDDIFEEVKTPPPPKPDLSDPEQFKIEFEELNLGEQLWFTHEIMNFFNFSSDEICQVLKQDIPWNGDVKLLRQSCHTIDEEEVKDLVLRKLELWVKLAKKVPISRNPIYSVVKDLLGDVANQVPQLSEDMRKELQIWDYTFHEPEDLTPEKAKAKLDEFNKMKANWLKNAKKKKWNDEMEKELIEEYKTKLGAKVAEALAQAAIKLENDGQLLQVGAMMKPELKWNVFRRRRYQSTYFYDLLRKKTIQDSDIEGKKIGLKIHLKLANRPDVYELKEKFEQTLLKEQEEENKRLEEERLEKERLAQEAAKKKGKGKPVKQKEVEVVQVQQKNYDLSHLDQATLQECVDTIKLLMERQAKIVVLLVSYDNPSGKYKFTSSTKFFYEWLKTHVECPVYFNDAIIENLDEQLETQTYQENSVLVLENLFFYPDEVGYSEEEPDIESKTPYRTLLPYGNIYIIGDRVNFFSRFYPSIIHMNADQTILSSAIAKDIHILCHNLMGCQDRNGTLIIGGDLTGDKLLTIDQLSGHLSSIILLGKLGLAFYLTMYEIQSELVSEAVREVIKNLLNVLRDESTEKPPQRLTRISHLPEQPKPKARLICPQDYLITTLPEGYDPANQEHVQIVTSSIAPFVPEGNIQLEEGKILLDYGPKTIEIVKQEIQNAQRLFWIDDANLGLYNIQKQITVPDFEAIALLKKLREEEAERERERLEKLKEKKGGKGNKKGLKEEPPKEPINIKTTKEINVPVFNLTNTDLGFFIYEMNQEKKDRHQHAQKQGHQVPYDFNQDCVVTIIGEKLEKVLNQEDFQNIGKEEEIEQAPEPSQKGSQFPQSEAGEDQKEQEEEQIEEEKVKINQVKQLLADFFIQDQDFTLSFLAGNQIHIQTLDEYPPKPESEINEEQYFEEDSTP</sequence>
<feature type="region of interest" description="Disordered" evidence="2">
    <location>
        <begin position="1130"/>
        <end position="1153"/>
    </location>
</feature>
<dbReference type="PANTHER" id="PTHR11406">
    <property type="entry name" value="PHOSPHOGLYCERATE KINASE"/>
    <property type="match status" value="1"/>
</dbReference>
<dbReference type="GO" id="GO:0004618">
    <property type="term" value="F:phosphoglycerate kinase activity"/>
    <property type="evidence" value="ECO:0007669"/>
    <property type="project" value="InterPro"/>
</dbReference>
<reference evidence="3" key="1">
    <citation type="submission" date="2021-01" db="EMBL/GenBank/DDBJ databases">
        <authorList>
            <consortium name="Genoscope - CEA"/>
            <person name="William W."/>
        </authorList>
    </citation>
    <scope>NUCLEOTIDE SEQUENCE</scope>
</reference>
<dbReference type="GO" id="GO:0043531">
    <property type="term" value="F:ADP binding"/>
    <property type="evidence" value="ECO:0007669"/>
    <property type="project" value="TreeGrafter"/>
</dbReference>
<dbReference type="EMBL" id="CAJJDP010000017">
    <property type="protein sequence ID" value="CAD8145242.1"/>
    <property type="molecule type" value="Genomic_DNA"/>
</dbReference>
<evidence type="ECO:0000256" key="2">
    <source>
        <dbReference type="SAM" id="MobiDB-lite"/>
    </source>
</evidence>